<comment type="subcellular location">
    <subcellularLocation>
        <location evidence="1 8">Cell membrane</location>
        <topology evidence="1 8">Multi-pass membrane protein</topology>
    </subcellularLocation>
</comment>
<dbReference type="Proteomes" id="UP000628736">
    <property type="component" value="Unassembled WGS sequence"/>
</dbReference>
<proteinExistence type="inferred from homology"/>
<evidence type="ECO:0000256" key="1">
    <source>
        <dbReference type="ARBA" id="ARBA00004651"/>
    </source>
</evidence>
<feature type="transmembrane region" description="Helical" evidence="8">
    <location>
        <begin position="6"/>
        <end position="31"/>
    </location>
</feature>
<evidence type="ECO:0000256" key="4">
    <source>
        <dbReference type="ARBA" id="ARBA00022475"/>
    </source>
</evidence>
<feature type="transmembrane region" description="Helical" evidence="8">
    <location>
        <begin position="227"/>
        <end position="246"/>
    </location>
</feature>
<evidence type="ECO:0000313" key="10">
    <source>
        <dbReference type="Proteomes" id="UP000628736"/>
    </source>
</evidence>
<evidence type="ECO:0000256" key="3">
    <source>
        <dbReference type="ARBA" id="ARBA00022448"/>
    </source>
</evidence>
<dbReference type="PANTHER" id="PTHR30269">
    <property type="entry name" value="TRANSMEMBRANE PROTEIN YFCA"/>
    <property type="match status" value="1"/>
</dbReference>
<evidence type="ECO:0000256" key="8">
    <source>
        <dbReference type="RuleBase" id="RU363041"/>
    </source>
</evidence>
<dbReference type="InterPro" id="IPR052017">
    <property type="entry name" value="TSUP"/>
</dbReference>
<dbReference type="InterPro" id="IPR002781">
    <property type="entry name" value="TM_pro_TauE-like"/>
</dbReference>
<feature type="transmembrane region" description="Helical" evidence="8">
    <location>
        <begin position="196"/>
        <end position="215"/>
    </location>
</feature>
<evidence type="ECO:0000256" key="6">
    <source>
        <dbReference type="ARBA" id="ARBA00022989"/>
    </source>
</evidence>
<protein>
    <recommendedName>
        <fullName evidence="8">Probable membrane transporter protein</fullName>
    </recommendedName>
</protein>
<evidence type="ECO:0000256" key="7">
    <source>
        <dbReference type="ARBA" id="ARBA00023136"/>
    </source>
</evidence>
<keyword evidence="10" id="KW-1185">Reference proteome</keyword>
<feature type="transmembrane region" description="Helical" evidence="8">
    <location>
        <begin position="38"/>
        <end position="58"/>
    </location>
</feature>
<dbReference type="RefSeq" id="WP_186852692.1">
    <property type="nucleotide sequence ID" value="NZ_JACOPO010000004.1"/>
</dbReference>
<organism evidence="9 10">
    <name type="scientific">Flintibacter hominis</name>
    <dbReference type="NCBI Taxonomy" id="2763048"/>
    <lineage>
        <taxon>Bacteria</taxon>
        <taxon>Bacillati</taxon>
        <taxon>Bacillota</taxon>
        <taxon>Clostridia</taxon>
        <taxon>Eubacteriales</taxon>
        <taxon>Flintibacter</taxon>
    </lineage>
</organism>
<keyword evidence="6 8" id="KW-1133">Transmembrane helix</keyword>
<keyword evidence="3" id="KW-0813">Transport</keyword>
<feature type="transmembrane region" description="Helical" evidence="8">
    <location>
        <begin position="97"/>
        <end position="116"/>
    </location>
</feature>
<dbReference type="PANTHER" id="PTHR30269:SF37">
    <property type="entry name" value="MEMBRANE TRANSPORTER PROTEIN"/>
    <property type="match status" value="1"/>
</dbReference>
<accession>A0A8J6J900</accession>
<comment type="caution">
    <text evidence="9">The sequence shown here is derived from an EMBL/GenBank/DDBJ whole genome shotgun (WGS) entry which is preliminary data.</text>
</comment>
<comment type="similarity">
    <text evidence="2 8">Belongs to the 4-toluene sulfonate uptake permease (TSUP) (TC 2.A.102) family.</text>
</comment>
<evidence type="ECO:0000313" key="9">
    <source>
        <dbReference type="EMBL" id="MBC5722622.1"/>
    </source>
</evidence>
<sequence length="248" mass="27155">MNQPQIMLLVAVINFAAAFFQGAAGFGYALMAMALMPLFLPMSVCSAISAVTVVVIGLQMTLALCRELQWRLIVLPVFSCLTTINLGLYLLDQFDELLLRIILACLLLLVTAIFFIMRRRQLVLPNRWYTAVGAGLITGISTGMFNIVGPFFLVYYMNVCETPLNMKASLEFSFLLSGLYSSAMHLFVYHNITLEAAPMLATSAAAALLAGVLGLKVFRKIDKNKISLVAYILLPLMAVNLIITGLSV</sequence>
<name>A0A8J6J900_9FIRM</name>
<evidence type="ECO:0000256" key="2">
    <source>
        <dbReference type="ARBA" id="ARBA00009142"/>
    </source>
</evidence>
<dbReference type="GO" id="GO:0005886">
    <property type="term" value="C:plasma membrane"/>
    <property type="evidence" value="ECO:0007669"/>
    <property type="project" value="UniProtKB-SubCell"/>
</dbReference>
<keyword evidence="4 8" id="KW-1003">Cell membrane</keyword>
<keyword evidence="5 8" id="KW-0812">Transmembrane</keyword>
<feature type="transmembrane region" description="Helical" evidence="8">
    <location>
        <begin position="128"/>
        <end position="156"/>
    </location>
</feature>
<feature type="transmembrane region" description="Helical" evidence="8">
    <location>
        <begin position="70"/>
        <end position="90"/>
    </location>
</feature>
<dbReference type="Pfam" id="PF01925">
    <property type="entry name" value="TauE"/>
    <property type="match status" value="1"/>
</dbReference>
<keyword evidence="7 8" id="KW-0472">Membrane</keyword>
<reference evidence="9" key="1">
    <citation type="submission" date="2020-08" db="EMBL/GenBank/DDBJ databases">
        <title>Genome public.</title>
        <authorList>
            <person name="Liu C."/>
            <person name="Sun Q."/>
        </authorList>
    </citation>
    <scope>NUCLEOTIDE SEQUENCE</scope>
    <source>
        <strain evidence="9">NSJ-23</strain>
    </source>
</reference>
<dbReference type="EMBL" id="JACOPO010000004">
    <property type="protein sequence ID" value="MBC5722622.1"/>
    <property type="molecule type" value="Genomic_DNA"/>
</dbReference>
<gene>
    <name evidence="9" type="ORF">H8S11_07335</name>
</gene>
<evidence type="ECO:0000256" key="5">
    <source>
        <dbReference type="ARBA" id="ARBA00022692"/>
    </source>
</evidence>
<dbReference type="AlphaFoldDB" id="A0A8J6J900"/>